<dbReference type="InterPro" id="IPR036875">
    <property type="entry name" value="Znf_CCHC_sf"/>
</dbReference>
<comment type="caution">
    <text evidence="4">The sequence shown here is derived from an EMBL/GenBank/DDBJ whole genome shotgun (WGS) entry which is preliminary data.</text>
</comment>
<accession>A0A822Z707</accession>
<organism evidence="4 5">
    <name type="scientific">Nelumbo nucifera</name>
    <name type="common">Sacred lotus</name>
    <dbReference type="NCBI Taxonomy" id="4432"/>
    <lineage>
        <taxon>Eukaryota</taxon>
        <taxon>Viridiplantae</taxon>
        <taxon>Streptophyta</taxon>
        <taxon>Embryophyta</taxon>
        <taxon>Tracheophyta</taxon>
        <taxon>Spermatophyta</taxon>
        <taxon>Magnoliopsida</taxon>
        <taxon>Proteales</taxon>
        <taxon>Nelumbonaceae</taxon>
        <taxon>Nelumbo</taxon>
    </lineage>
</organism>
<evidence type="ECO:0000313" key="5">
    <source>
        <dbReference type="Proteomes" id="UP000607653"/>
    </source>
</evidence>
<dbReference type="EMBL" id="DUZY01000005">
    <property type="protein sequence ID" value="DAD38746.1"/>
    <property type="molecule type" value="Genomic_DNA"/>
</dbReference>
<dbReference type="PANTHER" id="PTHR34222">
    <property type="entry name" value="GAG_PRE-INTEGRS DOMAIN-CONTAINING PROTEIN"/>
    <property type="match status" value="1"/>
</dbReference>
<keyword evidence="1" id="KW-0479">Metal-binding</keyword>
<dbReference type="PANTHER" id="PTHR34222:SF97">
    <property type="entry name" value="CATALYTIC REGION, PUTATIVE-RELATED"/>
    <property type="match status" value="1"/>
</dbReference>
<keyword evidence="1" id="KW-0862">Zinc</keyword>
<reference evidence="4 5" key="1">
    <citation type="journal article" date="2020" name="Mol. Biol. Evol.">
        <title>Distinct Expression and Methylation Patterns for Genes with Different Fates following a Single Whole-Genome Duplication in Flowering Plants.</title>
        <authorList>
            <person name="Shi T."/>
            <person name="Rahmani R.S."/>
            <person name="Gugger P.F."/>
            <person name="Wang M."/>
            <person name="Li H."/>
            <person name="Zhang Y."/>
            <person name="Li Z."/>
            <person name="Wang Q."/>
            <person name="Van de Peer Y."/>
            <person name="Marchal K."/>
            <person name="Chen J."/>
        </authorList>
    </citation>
    <scope>NUCLEOTIDE SEQUENCE [LARGE SCALE GENOMIC DNA]</scope>
    <source>
        <tissue evidence="4">Leaf</tissue>
    </source>
</reference>
<evidence type="ECO:0000256" key="2">
    <source>
        <dbReference type="SAM" id="MobiDB-lite"/>
    </source>
</evidence>
<gene>
    <name evidence="4" type="ORF">HUJ06_013068</name>
</gene>
<dbReference type="SUPFAM" id="SSF57756">
    <property type="entry name" value="Retrovirus zinc finger-like domains"/>
    <property type="match status" value="1"/>
</dbReference>
<evidence type="ECO:0000313" key="4">
    <source>
        <dbReference type="EMBL" id="DAD38746.1"/>
    </source>
</evidence>
<dbReference type="PROSITE" id="PS50158">
    <property type="entry name" value="ZF_CCHC"/>
    <property type="match status" value="1"/>
</dbReference>
<keyword evidence="5" id="KW-1185">Reference proteome</keyword>
<dbReference type="GO" id="GO:0008270">
    <property type="term" value="F:zinc ion binding"/>
    <property type="evidence" value="ECO:0007669"/>
    <property type="project" value="UniProtKB-KW"/>
</dbReference>
<evidence type="ECO:0000256" key="1">
    <source>
        <dbReference type="PROSITE-ProRule" id="PRU00047"/>
    </source>
</evidence>
<dbReference type="Pfam" id="PF22936">
    <property type="entry name" value="Pol_BBD"/>
    <property type="match status" value="1"/>
</dbReference>
<feature type="domain" description="CCHC-type" evidence="3">
    <location>
        <begin position="16"/>
        <end position="29"/>
    </location>
</feature>
<keyword evidence="1" id="KW-0863">Zinc-finger</keyword>
<feature type="region of interest" description="Disordered" evidence="2">
    <location>
        <begin position="1"/>
        <end position="23"/>
    </location>
</feature>
<evidence type="ECO:0000259" key="3">
    <source>
        <dbReference type="PROSITE" id="PS50158"/>
    </source>
</evidence>
<sequence length="219" mass="23557">MTINSGNQKKKSSVTCSHCGKNGHSKDKCYRIIGFPPNFKFTKGKFATGGTPSVNSVTQGTGILSNVFETSPALSLTTEQTRRLLTLLNGCDTHSSPISQPEPPSNTAFVVILDHTHSINSHCSSSHLSPTDIWIVDTGATDHIANSLKYFDSYTTIHGLFVTLPNGTKVQAAHIGTIPPTFAIILNDVLFVPSFSFNLISVQKLAKDSNSSVIFTAVF</sequence>
<dbReference type="GO" id="GO:0003676">
    <property type="term" value="F:nucleic acid binding"/>
    <property type="evidence" value="ECO:0007669"/>
    <property type="project" value="InterPro"/>
</dbReference>
<dbReference type="InterPro" id="IPR001878">
    <property type="entry name" value="Znf_CCHC"/>
</dbReference>
<name>A0A822Z707_NELNU</name>
<dbReference type="Proteomes" id="UP000607653">
    <property type="component" value="Unassembled WGS sequence"/>
</dbReference>
<proteinExistence type="predicted"/>
<dbReference type="AlphaFoldDB" id="A0A822Z707"/>
<dbReference type="InterPro" id="IPR054722">
    <property type="entry name" value="PolX-like_BBD"/>
</dbReference>
<protein>
    <recommendedName>
        <fullName evidence="3">CCHC-type domain-containing protein</fullName>
    </recommendedName>
</protein>